<organism evidence="4 5">
    <name type="scientific">Nakamurella alba</name>
    <dbReference type="NCBI Taxonomy" id="2665158"/>
    <lineage>
        <taxon>Bacteria</taxon>
        <taxon>Bacillati</taxon>
        <taxon>Actinomycetota</taxon>
        <taxon>Actinomycetes</taxon>
        <taxon>Nakamurellales</taxon>
        <taxon>Nakamurellaceae</taxon>
        <taxon>Nakamurella</taxon>
    </lineage>
</organism>
<dbReference type="GO" id="GO:0016020">
    <property type="term" value="C:membrane"/>
    <property type="evidence" value="ECO:0007669"/>
    <property type="project" value="TreeGrafter"/>
</dbReference>
<dbReference type="PANTHER" id="PTHR46182:SF2">
    <property type="entry name" value="FI19480P1"/>
    <property type="match status" value="1"/>
</dbReference>
<feature type="domain" description="PKD" evidence="3">
    <location>
        <begin position="1018"/>
        <end position="1099"/>
    </location>
</feature>
<dbReference type="CDD" id="cd00146">
    <property type="entry name" value="PKD"/>
    <property type="match status" value="3"/>
</dbReference>
<dbReference type="InterPro" id="IPR006311">
    <property type="entry name" value="TAT_signal"/>
</dbReference>
<dbReference type="GO" id="GO:0031410">
    <property type="term" value="C:cytoplasmic vesicle"/>
    <property type="evidence" value="ECO:0007669"/>
    <property type="project" value="TreeGrafter"/>
</dbReference>
<keyword evidence="1" id="KW-0732">Signal</keyword>
<keyword evidence="5" id="KW-1185">Reference proteome</keyword>
<dbReference type="Gene3D" id="2.130.10.10">
    <property type="entry name" value="YVTN repeat-like/Quinoprotein amine dehydrogenase"/>
    <property type="match status" value="1"/>
</dbReference>
<evidence type="ECO:0000256" key="1">
    <source>
        <dbReference type="ARBA" id="ARBA00022729"/>
    </source>
</evidence>
<name>A0A7K1FF78_9ACTN</name>
<evidence type="ECO:0000256" key="2">
    <source>
        <dbReference type="ARBA" id="ARBA00023157"/>
    </source>
</evidence>
<sequence>MGSRRVALRRTGALGALVTLIAGGLTVLGVAGTAAAAPTQVQQRTSSMVTADSLPTAQVNGVVWTQKVAGNIVYVGGEFTKARPAGSPAGQNEVTRNNLMAYNLTTGELITTFAPSANAQVKTMAVSPDGTRLYIGGSFISIDGVSRYRIAAFNAVTGALITSFAAGVDYTVNAMIATNDVLYVGGAFSTAGGQARSRLAAFSASNGALLGWAPTTDASVQAMVLAPDGSRVIVGGNFANVNGASAKGSASVDAVTGASLPWALNQTVNNSGNTAAILSLTTDGTSIYGGGYKNGGSAVSFEGTFRANPSTGAIEWLNDCHGDTYSVYAGTGAVYQVGHTHYCGNNYGMPQTASWTFNRANAMTFAPMGTLIREPLGYGNFINQPAPAQLSWQPRLDVGTYTGKDQAAWSVTGNGQYVLLGGEFPLVNGKAQQGLARFAVASIAPKAEKPQLVGADFAPTVTSDKSGQVRIAIRANWDRDDRNLTYRFIRNSQSGSPVYTATVASAEWERPMIGYTDTGLTPGQTYNYRVTATDGDGNVVTGDTVSVTVAGSTTALTSYGQVVVNQGASLYWPMNEATGFALRDRAGYQDGIIASGVTKGAAGAITGDTALSFNGSSNGKVYMAGSTLAPDVFTISAWFKTSTTKGGRIIGFSDLQYDNGGHRDRQIYMNNTGKLSFGVYGTSASSVTSANSYNDNVWHQAVASLGPNGMTLYVDGVQVGKRTDVTGGEKYIGFWRVGGDSTSGWSNAGTNANIQAVIDEVSVYPKVLTLSQINAQWTASGRTSTVLAAPTDTYGAEVYDQEPTLYWRLGENAAATTAADSGTSSTPGGYQGTVTKGVAGALPGVSDTAVTFNGSNGFVSSNKSFSNPTNYSVEAWFKSTSTSGGKIIGFGNARTGLSTTYDRHVYLTDAGKLVFGAGAAGNNITTPASYNDGTWHLVTATQGAGGMKLYVDGQLVGSNAATTPTSYTGYWRVGGDRTNGGSTSSYLAGSIDEAAVYSGVLSQAEVTQHWTAGGGTAPNVAPTASFTSGTNFLAASFDASASADPDGSIASYAWNFGDNTTGTGATVSHSYTAAGTYTVTLTVTDNNGATGTTTGTVTVAPKPNGKPTAVFTSDSAAPLQISVNGSGSTDEEGPIASWSWNFGDGGTATGATASHTYDAAGTYTVTLTVTDAGGLTDTTSLPVTVAAANTAPTAAFTSAVNGSVVTVDGSGSSDAEGPIASYAWNFGDGTTATGATASRTYTAAGTYTVTLTVTDGGGLTHSTSAPVTIEPSATIAADAFNRIVASGWGTAETGGAWTVGAGTPAATVASGTANLPVAKGGTRVAALNSVDAGDIDLTFQVALDKAPTGGNTLISTMVRRVGTSDYRLTAVHTQTGTITLQLLRVNAGVSTTLRALAIPGVTHAPGAYLNLRFQVTGTGTVEAKAKAWSAGATEPTAWSITATDTAPTGQPATGGIAVQGYVSGSATNAPIVVSFRDLEAVTPGA</sequence>
<dbReference type="InterPro" id="IPR000601">
    <property type="entry name" value="PKD_dom"/>
</dbReference>
<dbReference type="InterPro" id="IPR029865">
    <property type="entry name" value="KIAA0319-like"/>
</dbReference>
<dbReference type="InterPro" id="IPR022409">
    <property type="entry name" value="PKD/Chitinase_dom"/>
</dbReference>
<dbReference type="SMART" id="SM00560">
    <property type="entry name" value="LamGL"/>
    <property type="match status" value="2"/>
</dbReference>
<dbReference type="PROSITE" id="PS51318">
    <property type="entry name" value="TAT"/>
    <property type="match status" value="1"/>
</dbReference>
<dbReference type="SMART" id="SM00089">
    <property type="entry name" value="PKD"/>
    <property type="match status" value="3"/>
</dbReference>
<proteinExistence type="predicted"/>
<dbReference type="InterPro" id="IPR013783">
    <property type="entry name" value="Ig-like_fold"/>
</dbReference>
<dbReference type="InterPro" id="IPR015943">
    <property type="entry name" value="WD40/YVTN_repeat-like_dom_sf"/>
</dbReference>
<dbReference type="InterPro" id="IPR035986">
    <property type="entry name" value="PKD_dom_sf"/>
</dbReference>
<feature type="domain" description="PKD" evidence="3">
    <location>
        <begin position="1134"/>
        <end position="1190"/>
    </location>
</feature>
<dbReference type="Pfam" id="PF13385">
    <property type="entry name" value="Laminin_G_3"/>
    <property type="match status" value="2"/>
</dbReference>
<dbReference type="SUPFAM" id="SSF50998">
    <property type="entry name" value="Quinoprotein alcohol dehydrogenase-like"/>
    <property type="match status" value="1"/>
</dbReference>
<dbReference type="PANTHER" id="PTHR46182">
    <property type="entry name" value="FI19480P1"/>
    <property type="match status" value="1"/>
</dbReference>
<dbReference type="PROSITE" id="PS50093">
    <property type="entry name" value="PKD"/>
    <property type="match status" value="3"/>
</dbReference>
<accession>A0A7K1FF78</accession>
<dbReference type="Gene3D" id="2.60.120.200">
    <property type="match status" value="2"/>
</dbReference>
<dbReference type="InterPro" id="IPR011047">
    <property type="entry name" value="Quinoprotein_ADH-like_sf"/>
</dbReference>
<protein>
    <submittedName>
        <fullName evidence="4">PKD domain-containing protein</fullName>
    </submittedName>
</protein>
<dbReference type="EMBL" id="WLYK01000001">
    <property type="protein sequence ID" value="MTD12757.1"/>
    <property type="molecule type" value="Genomic_DNA"/>
</dbReference>
<feature type="domain" description="PKD" evidence="3">
    <location>
        <begin position="1188"/>
        <end position="1270"/>
    </location>
</feature>
<dbReference type="SUPFAM" id="SSF49899">
    <property type="entry name" value="Concanavalin A-like lectins/glucanases"/>
    <property type="match status" value="2"/>
</dbReference>
<keyword evidence="2" id="KW-1015">Disulfide bond</keyword>
<dbReference type="SUPFAM" id="SSF49265">
    <property type="entry name" value="Fibronectin type III"/>
    <property type="match status" value="1"/>
</dbReference>
<comment type="caution">
    <text evidence="4">The sequence shown here is derived from an EMBL/GenBank/DDBJ whole genome shotgun (WGS) entry which is preliminary data.</text>
</comment>
<dbReference type="InterPro" id="IPR036116">
    <property type="entry name" value="FN3_sf"/>
</dbReference>
<evidence type="ECO:0000313" key="4">
    <source>
        <dbReference type="EMBL" id="MTD12757.1"/>
    </source>
</evidence>
<dbReference type="InterPro" id="IPR006558">
    <property type="entry name" value="LamG-like"/>
</dbReference>
<evidence type="ECO:0000313" key="5">
    <source>
        <dbReference type="Proteomes" id="UP000460221"/>
    </source>
</evidence>
<dbReference type="Proteomes" id="UP000460221">
    <property type="component" value="Unassembled WGS sequence"/>
</dbReference>
<gene>
    <name evidence="4" type="ORF">GIS00_02205</name>
</gene>
<dbReference type="SUPFAM" id="SSF49299">
    <property type="entry name" value="PKD domain"/>
    <property type="match status" value="3"/>
</dbReference>
<dbReference type="GO" id="GO:0005975">
    <property type="term" value="P:carbohydrate metabolic process"/>
    <property type="evidence" value="ECO:0007669"/>
    <property type="project" value="UniProtKB-ARBA"/>
</dbReference>
<evidence type="ECO:0000259" key="3">
    <source>
        <dbReference type="PROSITE" id="PS50093"/>
    </source>
</evidence>
<dbReference type="Gene3D" id="2.60.40.10">
    <property type="entry name" value="Immunoglobulins"/>
    <property type="match status" value="4"/>
</dbReference>
<reference evidence="4 5" key="1">
    <citation type="submission" date="2019-11" db="EMBL/GenBank/DDBJ databases">
        <authorList>
            <person name="Jiang L.-Q."/>
        </authorList>
    </citation>
    <scope>NUCLEOTIDE SEQUENCE [LARGE SCALE GENOMIC DNA]</scope>
    <source>
        <strain evidence="4 5">YIM 132087</strain>
    </source>
</reference>
<dbReference type="Pfam" id="PF18911">
    <property type="entry name" value="PKD_4"/>
    <property type="match status" value="3"/>
</dbReference>
<dbReference type="InterPro" id="IPR013320">
    <property type="entry name" value="ConA-like_dom_sf"/>
</dbReference>